<dbReference type="PROSITE" id="PS51722">
    <property type="entry name" value="G_TR_2"/>
    <property type="match status" value="1"/>
</dbReference>
<dbReference type="AlphaFoldDB" id="A0A8H7ZX71"/>
<evidence type="ECO:0000259" key="5">
    <source>
        <dbReference type="PROSITE" id="PS51722"/>
    </source>
</evidence>
<dbReference type="Gene3D" id="3.40.50.300">
    <property type="entry name" value="P-loop containing nucleotide triphosphate hydrolases"/>
    <property type="match status" value="1"/>
</dbReference>
<feature type="domain" description="Tr-type G" evidence="5">
    <location>
        <begin position="1"/>
        <end position="158"/>
    </location>
</feature>
<dbReference type="PANTHER" id="PTHR23115">
    <property type="entry name" value="TRANSLATION FACTOR"/>
    <property type="match status" value="1"/>
</dbReference>
<reference evidence="6 7" key="1">
    <citation type="journal article" name="Sci. Rep.">
        <title>Genome-scale phylogenetic analyses confirm Olpidium as the closest living zoosporic fungus to the non-flagellated, terrestrial fungi.</title>
        <authorList>
            <person name="Chang Y."/>
            <person name="Rochon D."/>
            <person name="Sekimoto S."/>
            <person name="Wang Y."/>
            <person name="Chovatia M."/>
            <person name="Sandor L."/>
            <person name="Salamov A."/>
            <person name="Grigoriev I.V."/>
            <person name="Stajich J.E."/>
            <person name="Spatafora J.W."/>
        </authorList>
    </citation>
    <scope>NUCLEOTIDE SEQUENCE [LARGE SCALE GENOMIC DNA]</scope>
    <source>
        <strain evidence="6">S191</strain>
    </source>
</reference>
<name>A0A8H7ZX71_9FUNG</name>
<dbReference type="SUPFAM" id="SSF52540">
    <property type="entry name" value="P-loop containing nucleoside triphosphate hydrolases"/>
    <property type="match status" value="1"/>
</dbReference>
<keyword evidence="2" id="KW-0963">Cytoplasm</keyword>
<evidence type="ECO:0000256" key="1">
    <source>
        <dbReference type="ARBA" id="ARBA00004496"/>
    </source>
</evidence>
<dbReference type="GO" id="GO:0002184">
    <property type="term" value="P:cytoplasmic translational termination"/>
    <property type="evidence" value="ECO:0007669"/>
    <property type="project" value="UniProtKB-ARBA"/>
</dbReference>
<keyword evidence="7" id="KW-1185">Reference proteome</keyword>
<dbReference type="GO" id="GO:0005829">
    <property type="term" value="C:cytosol"/>
    <property type="evidence" value="ECO:0007669"/>
    <property type="project" value="GOC"/>
</dbReference>
<dbReference type="InterPro" id="IPR009000">
    <property type="entry name" value="Transl_B-barrel_sf"/>
</dbReference>
<organism evidence="6 7">
    <name type="scientific">Olpidium bornovanus</name>
    <dbReference type="NCBI Taxonomy" id="278681"/>
    <lineage>
        <taxon>Eukaryota</taxon>
        <taxon>Fungi</taxon>
        <taxon>Fungi incertae sedis</taxon>
        <taxon>Olpidiomycota</taxon>
        <taxon>Olpidiomycotina</taxon>
        <taxon>Olpidiomycetes</taxon>
        <taxon>Olpidiales</taxon>
        <taxon>Olpidiaceae</taxon>
        <taxon>Olpidium</taxon>
    </lineage>
</organism>
<dbReference type="InterPro" id="IPR000795">
    <property type="entry name" value="T_Tr_GTP-bd_dom"/>
</dbReference>
<keyword evidence="4" id="KW-0342">GTP-binding</keyword>
<dbReference type="Gene3D" id="2.40.30.10">
    <property type="entry name" value="Translation factors"/>
    <property type="match status" value="1"/>
</dbReference>
<comment type="caution">
    <text evidence="6">The sequence shown here is derived from an EMBL/GenBank/DDBJ whole genome shotgun (WGS) entry which is preliminary data.</text>
</comment>
<dbReference type="OrthoDB" id="342024at2759"/>
<dbReference type="CDD" id="cd16267">
    <property type="entry name" value="HBS1-like_II"/>
    <property type="match status" value="1"/>
</dbReference>
<dbReference type="SUPFAM" id="SSF50447">
    <property type="entry name" value="Translation proteins"/>
    <property type="match status" value="1"/>
</dbReference>
<proteinExistence type="predicted"/>
<protein>
    <submittedName>
        <fullName evidence="6">P-loop containing nucleoside triphosphate hydrolase protein</fullName>
    </submittedName>
</protein>
<comment type="subcellular location">
    <subcellularLocation>
        <location evidence="1">Cytoplasm</location>
    </subcellularLocation>
</comment>
<gene>
    <name evidence="6" type="ORF">BJ554DRAFT_7023</name>
</gene>
<dbReference type="Proteomes" id="UP000673691">
    <property type="component" value="Unassembled WGS sequence"/>
</dbReference>
<evidence type="ECO:0000313" key="6">
    <source>
        <dbReference type="EMBL" id="KAG5460879.1"/>
    </source>
</evidence>
<dbReference type="GO" id="GO:0003924">
    <property type="term" value="F:GTPase activity"/>
    <property type="evidence" value="ECO:0007669"/>
    <property type="project" value="InterPro"/>
</dbReference>
<keyword evidence="6" id="KW-0378">Hydrolase</keyword>
<evidence type="ECO:0000256" key="4">
    <source>
        <dbReference type="ARBA" id="ARBA00023134"/>
    </source>
</evidence>
<accession>A0A8H7ZX71</accession>
<dbReference type="InterPro" id="IPR050100">
    <property type="entry name" value="TRAFAC_GTPase_members"/>
</dbReference>
<dbReference type="FunFam" id="2.40.30.10:FF:000020">
    <property type="entry name" value="Translation elongation factor EF-1"/>
    <property type="match status" value="1"/>
</dbReference>
<dbReference type="Pfam" id="PF00009">
    <property type="entry name" value="GTP_EFTU"/>
    <property type="match status" value="1"/>
</dbReference>
<dbReference type="EMBL" id="JAEFCI010004550">
    <property type="protein sequence ID" value="KAG5460879.1"/>
    <property type="molecule type" value="Genomic_DNA"/>
</dbReference>
<evidence type="ECO:0000256" key="3">
    <source>
        <dbReference type="ARBA" id="ARBA00022741"/>
    </source>
</evidence>
<dbReference type="GO" id="GO:0005525">
    <property type="term" value="F:GTP binding"/>
    <property type="evidence" value="ECO:0007669"/>
    <property type="project" value="UniProtKB-KW"/>
</dbReference>
<keyword evidence="3" id="KW-0547">Nucleotide-binding</keyword>
<evidence type="ECO:0000313" key="7">
    <source>
        <dbReference type="Proteomes" id="UP000673691"/>
    </source>
</evidence>
<sequence>MISGASQADVALLVVDATKGEFEAGFHSAGQTKEHALLVRSLGVQQLVVAVNKMDVVHTNDDAGSGFLIFFDFFLTFRVYTTQIQSQADWAHDRFEEISAQLSAFLMSVGFKKANLYFVPCSGMVGENIVSRECPKLKAWYDGPTLVDVFGKYAWLYSRFRRVRSSHPPEMFEPPVRPIQKPFRLSVTDFFKGGHSAAGSGGSVSVAGRIEAGSVQVGNAVTVVPGFASGTVKSVVVKDESAHWAVAGDSVILTLSGLELQQLSCVTKYLPAPRLLPPDVLAALTTGAILCPPGNLVPLTNHFLAQIVVFDVKVPITNGYPVRKNETENSEKKNARAVALPYSLRTRVPKKKFIRPSLNFFLFFCGCAWITGNRAPGEAERTREHQQVGGHGGQS</sequence>
<evidence type="ECO:0000256" key="2">
    <source>
        <dbReference type="ARBA" id="ARBA00022490"/>
    </source>
</evidence>
<dbReference type="InterPro" id="IPR027417">
    <property type="entry name" value="P-loop_NTPase"/>
</dbReference>